<dbReference type="Gene3D" id="3.10.20.320">
    <property type="entry name" value="Putative peptidoglycan bound protein (lpxtg motif)"/>
    <property type="match status" value="2"/>
</dbReference>
<keyword evidence="9" id="KW-1185">Reference proteome</keyword>
<dbReference type="PROSITE" id="PS50847">
    <property type="entry name" value="GRAM_POS_ANCHORING"/>
    <property type="match status" value="1"/>
</dbReference>
<dbReference type="InterPro" id="IPR041558">
    <property type="entry name" value="MucBP_2"/>
</dbReference>
<keyword evidence="2" id="KW-0964">Secreted</keyword>
<dbReference type="Pfam" id="PF00746">
    <property type="entry name" value="Gram_pos_anchor"/>
    <property type="match status" value="1"/>
</dbReference>
<dbReference type="Pfam" id="PF17965">
    <property type="entry name" value="MucBP_2"/>
    <property type="match status" value="1"/>
</dbReference>
<feature type="transmembrane region" description="Helical" evidence="6">
    <location>
        <begin position="1699"/>
        <end position="1717"/>
    </location>
</feature>
<keyword evidence="4" id="KW-0572">Peptidoglycan-anchor</keyword>
<comment type="caution">
    <text evidence="8">The sequence shown here is derived from an EMBL/GenBank/DDBJ whole genome shotgun (WGS) entry which is preliminary data.</text>
</comment>
<gene>
    <name evidence="8" type="ORF">IWT126_01945</name>
</gene>
<keyword evidence="6" id="KW-1133">Transmembrane helix</keyword>
<feature type="compositionally biased region" description="Low complexity" evidence="5">
    <location>
        <begin position="1555"/>
        <end position="1564"/>
    </location>
</feature>
<keyword evidence="3" id="KW-0732">Signal</keyword>
<keyword evidence="6" id="KW-0812">Transmembrane</keyword>
<dbReference type="EMBL" id="BCMG01000010">
    <property type="protein sequence ID" value="GAX01882.1"/>
    <property type="molecule type" value="Genomic_DNA"/>
</dbReference>
<dbReference type="Gene3D" id="2.60.40.4300">
    <property type="match status" value="3"/>
</dbReference>
<dbReference type="NCBIfam" id="TIGR01167">
    <property type="entry name" value="LPXTG_anchor"/>
    <property type="match status" value="1"/>
</dbReference>
<keyword evidence="6" id="KW-0472">Membrane</keyword>
<feature type="region of interest" description="Disordered" evidence="5">
    <location>
        <begin position="1535"/>
        <end position="1696"/>
    </location>
</feature>
<sequence length="1725" mass="181039">MTVNTGDKVTITVPTNLDDLEWDSVKSVDDLPKGDGTTAYTKNADNTYTITNTFAEGGIFTQKIALVQLVNNAGKTKLTANQVNTEAKGDITATINGNPDSSATITLTQESQPKLAISTPTRVKPKPTNVTDDNGKNVVDANGNPIVSADEVMPNTDYVYQFNVTDSIGIKDDSGNGVDSRLNTAGTTITIPVPTGFVLNGDLTDSLNEFPVGTTSVTQSADGSKVIVTVPANTTVGQQGFYLAGQYTNKLTNTVQTLTTNGKSTVTQQIPNGQTLTATSQPWTEKMMAIGDGVTPAVGNVDIYGNSGTAPSKLLLRGSAADNPKYLSSYAFGVNSATPIKDAQITLTVPDGIDATGIQVPTETVNQNSYLPGTTSYAYTITLADGTTQVGTIAAGGTIVKQGTTTSTISKVVLKPNYLAPGATTGAVGAQGENNAIHLLGKLASKYSNGDPVNVNDSLNFKVNIQMPEDEYTRLASTPETVSDAQGYVLNFFYQGSHTPGEDSGYVSVCGNGTGHGETTENLYEPILYFVLPAATHVKDIKDLSRAAKISYYTTSTGQTGVKFDYTGTGVSINTHVTGHYQIDLANNADALPGDYPTYLYITSPTIPLISDANKVKVADTSFTDGDADAVSTGYDYNHSWKIEVAAGTVAQSMAQGNQDGTATNNGTSDVRDGDQLNFYTDIVNTSTAVNNASVAINLPKVGDDQGSTYNFQLTGPVTVPTTYTTAPGAGAGAPLTSTVLYSTNRYTKTDTTAVDTTGYTPASATTGWSKDDWSKVQSVIVKVGNIATDTETGRIKLTGTTENFADQAGKVGYLQTTMYANGAKASVADKATSIAIKSTSTVTARMHYKDSTGADKYIPLNDLTQTLTDNKDTLNVGDFPSLEDKLTATDAALVPAGYHLLKNPDNTLQLKIVNSDHGDYGPNEPNDTAKFGDVSKYYFDGDIVQYELSNVEQVSAPVTYVDDDAPSSASKVVKTAPDISGNVGDTGTYTVDMTDLTPKGYVLSKGQDSTVSYTLAAYPSTKITIHLSHKTSTIDRTTPNRDNSDLNATINRTINYVYGNDTDKPGTSASPVVVQKQDFTRTAVIDDVTKNVISYGTWTSTSGKGEGFNAISSPTIAGYTPDELTVPGVAKLTATDQAQNVTVTYNIDQKVLVHYIDVNGSHNADGSPKTSGWTPSDGTEVAGSAQTLTGAAGGSYTNTITVPENYTLVGQDAGATSGTYDNDAKMDQNYNVYVKHATTAVTPDNAALKAAVTRTINYVYGDNTVDHRRGDQAFDAVTQHQDYTRTGTVDEVTQDVTYSNWTAVTGTDEGLGTATPKALTGYTPDHSSVDAGNVDLTKLTTNEVLTPVMVTYNPDAQTVQIHYIDVTGTDKTSGWTAADGTEVTSAEQTLNGTTDGVYTNGILPPMNYVKVGQDTGAASGFYDNNDKADQNYNVYVTHGISHTQTITTRTINYFIQGTTTPVHASVVQPLTWNIETDKITGVSVATPQGGYGKANSPLVSGYTFDKDTVDGQYPAPVTGKSGGNTEETVYYTANPVTHLGGGNPIPSHPNDGNPIPSSPITPSKPEDGDPVPGSPVTPTQPGDKGTTPTTSTGTATNKNRTPNQPETKPKTDGSQTTNQSSGGMATGGVGNGRADATGQMSQMTSAQTSAGQASATQTNATASLTDQQTGNGTVVSDGTATGKTTTKLPQTSEQSTSVWSALGLGMMSILSLFGLAKRKKHDND</sequence>
<accession>A0A1Z5IJY3</accession>
<evidence type="ECO:0000256" key="4">
    <source>
        <dbReference type="ARBA" id="ARBA00023088"/>
    </source>
</evidence>
<organism evidence="8 9">
    <name type="scientific">Secundilactobacillus silagei JCM 19001</name>
    <dbReference type="NCBI Taxonomy" id="1302250"/>
    <lineage>
        <taxon>Bacteria</taxon>
        <taxon>Bacillati</taxon>
        <taxon>Bacillota</taxon>
        <taxon>Bacilli</taxon>
        <taxon>Lactobacillales</taxon>
        <taxon>Lactobacillaceae</taxon>
        <taxon>Secundilactobacillus</taxon>
    </lineage>
</organism>
<dbReference type="InterPro" id="IPR019931">
    <property type="entry name" value="LPXTG_anchor"/>
</dbReference>
<evidence type="ECO:0000256" key="5">
    <source>
        <dbReference type="SAM" id="MobiDB-lite"/>
    </source>
</evidence>
<keyword evidence="1" id="KW-0134">Cell wall</keyword>
<evidence type="ECO:0000256" key="3">
    <source>
        <dbReference type="ARBA" id="ARBA00022729"/>
    </source>
</evidence>
<evidence type="ECO:0000256" key="6">
    <source>
        <dbReference type="SAM" id="Phobius"/>
    </source>
</evidence>
<dbReference type="RefSeq" id="WP_089137041.1">
    <property type="nucleotide sequence ID" value="NZ_BCMG01000010.1"/>
</dbReference>
<feature type="compositionally biased region" description="Polar residues" evidence="5">
    <location>
        <begin position="1667"/>
        <end position="1696"/>
    </location>
</feature>
<reference evidence="8 9" key="1">
    <citation type="submission" date="2015-11" db="EMBL/GenBank/DDBJ databases">
        <title>Draft genome sequences of new species of the genus Lactobacillus isolated from orchardgrass silage.</title>
        <authorList>
            <person name="Tohno M."/>
            <person name="Tanizawa Y."/>
            <person name="Arita M."/>
        </authorList>
    </citation>
    <scope>NUCLEOTIDE SEQUENCE [LARGE SCALE GENOMIC DNA]</scope>
    <source>
        <strain evidence="8 9">IWT126</strain>
    </source>
</reference>
<evidence type="ECO:0000259" key="7">
    <source>
        <dbReference type="PROSITE" id="PS50847"/>
    </source>
</evidence>
<dbReference type="Proteomes" id="UP000198402">
    <property type="component" value="Unassembled WGS sequence"/>
</dbReference>
<proteinExistence type="predicted"/>
<evidence type="ECO:0000313" key="9">
    <source>
        <dbReference type="Proteomes" id="UP000198402"/>
    </source>
</evidence>
<evidence type="ECO:0000256" key="1">
    <source>
        <dbReference type="ARBA" id="ARBA00022512"/>
    </source>
</evidence>
<dbReference type="Pfam" id="PF17966">
    <property type="entry name" value="Muc_B2"/>
    <property type="match status" value="3"/>
</dbReference>
<protein>
    <submittedName>
        <fullName evidence="8">Mucus-binding protein, LPXTG-motif cell wall anchor</fullName>
    </submittedName>
</protein>
<feature type="compositionally biased region" description="Low complexity" evidence="5">
    <location>
        <begin position="1585"/>
        <end position="1602"/>
    </location>
</feature>
<feature type="domain" description="Gram-positive cocci surface proteins LPxTG" evidence="7">
    <location>
        <begin position="1689"/>
        <end position="1725"/>
    </location>
</feature>
<evidence type="ECO:0000313" key="8">
    <source>
        <dbReference type="EMBL" id="GAX01882.1"/>
    </source>
</evidence>
<name>A0A1Z5IJY3_9LACO</name>
<dbReference type="InterPro" id="IPR041495">
    <property type="entry name" value="Mub_B2"/>
</dbReference>
<dbReference type="OrthoDB" id="3237761at2"/>
<feature type="compositionally biased region" description="Low complexity" evidence="5">
    <location>
        <begin position="1642"/>
        <end position="1666"/>
    </location>
</feature>
<dbReference type="STRING" id="1302250.GCA_001313225_01389"/>
<feature type="compositionally biased region" description="Polar residues" evidence="5">
    <location>
        <begin position="1603"/>
        <end position="1624"/>
    </location>
</feature>
<evidence type="ECO:0000256" key="2">
    <source>
        <dbReference type="ARBA" id="ARBA00022525"/>
    </source>
</evidence>